<evidence type="ECO:0000313" key="2">
    <source>
        <dbReference type="Proteomes" id="UP001186974"/>
    </source>
</evidence>
<gene>
    <name evidence="1" type="ORF">LTS18_013265</name>
</gene>
<evidence type="ECO:0000313" key="1">
    <source>
        <dbReference type="EMBL" id="KAK3063729.1"/>
    </source>
</evidence>
<sequence length="116" mass="13678">MGPTNHDRFVDVNRKLEHKVRELHGLKCLYAHAYYTEDEFWDIYDRKSYEELRTKYKAGSLPTVYDKVKVDVRSAQDAGSMSMGEWVKHTFWSTWPTSGLYGVYRAAMGRDYLLKD</sequence>
<reference evidence="1" key="1">
    <citation type="submission" date="2024-09" db="EMBL/GenBank/DDBJ databases">
        <title>Black Yeasts Isolated from many extreme environments.</title>
        <authorList>
            <person name="Coleine C."/>
            <person name="Stajich J.E."/>
            <person name="Selbmann L."/>
        </authorList>
    </citation>
    <scope>NUCLEOTIDE SEQUENCE</scope>
    <source>
        <strain evidence="1">CCFEE 5737</strain>
    </source>
</reference>
<organism evidence="1 2">
    <name type="scientific">Coniosporium uncinatum</name>
    <dbReference type="NCBI Taxonomy" id="93489"/>
    <lineage>
        <taxon>Eukaryota</taxon>
        <taxon>Fungi</taxon>
        <taxon>Dikarya</taxon>
        <taxon>Ascomycota</taxon>
        <taxon>Pezizomycotina</taxon>
        <taxon>Dothideomycetes</taxon>
        <taxon>Dothideomycetes incertae sedis</taxon>
        <taxon>Coniosporium</taxon>
    </lineage>
</organism>
<accession>A0ACC3D8Z9</accession>
<dbReference type="EMBL" id="JAWDJW010006741">
    <property type="protein sequence ID" value="KAK3063729.1"/>
    <property type="molecule type" value="Genomic_DNA"/>
</dbReference>
<protein>
    <submittedName>
        <fullName evidence="1">Uncharacterized protein</fullName>
    </submittedName>
</protein>
<keyword evidence="2" id="KW-1185">Reference proteome</keyword>
<name>A0ACC3D8Z9_9PEZI</name>
<proteinExistence type="predicted"/>
<dbReference type="Proteomes" id="UP001186974">
    <property type="component" value="Unassembled WGS sequence"/>
</dbReference>
<comment type="caution">
    <text evidence="1">The sequence shown here is derived from an EMBL/GenBank/DDBJ whole genome shotgun (WGS) entry which is preliminary data.</text>
</comment>